<dbReference type="Proteomes" id="UP000008181">
    <property type="component" value="Chromosome 1"/>
</dbReference>
<dbReference type="PROSITE" id="PS51186">
    <property type="entry name" value="GNAT"/>
    <property type="match status" value="1"/>
</dbReference>
<dbReference type="eggNOG" id="ENOG502SYW6">
    <property type="taxonomic scope" value="Eukaryota"/>
</dbReference>
<reference evidence="3 4" key="1">
    <citation type="journal article" date="2011" name="Nat. Biotechnol.">
        <title>Comparative genomic analysis of the thermophilic biomass-degrading fungi Myceliophthora thermophila and Thielavia terrestris.</title>
        <authorList>
            <person name="Berka R.M."/>
            <person name="Grigoriev I.V."/>
            <person name="Otillar R."/>
            <person name="Salamov A."/>
            <person name="Grimwood J."/>
            <person name="Reid I."/>
            <person name="Ishmael N."/>
            <person name="John T."/>
            <person name="Darmond C."/>
            <person name="Moisan M.-C."/>
            <person name="Henrissat B."/>
            <person name="Coutinho P.M."/>
            <person name="Lombard V."/>
            <person name="Natvig D.O."/>
            <person name="Lindquist E."/>
            <person name="Schmutz J."/>
            <person name="Lucas S."/>
            <person name="Harris P."/>
            <person name="Powlowski J."/>
            <person name="Bellemare A."/>
            <person name="Taylor D."/>
            <person name="Butler G."/>
            <person name="de Vries R.P."/>
            <person name="Allijn I.E."/>
            <person name="van den Brink J."/>
            <person name="Ushinsky S."/>
            <person name="Storms R."/>
            <person name="Powell A.J."/>
            <person name="Paulsen I.T."/>
            <person name="Elbourne L.D.H."/>
            <person name="Baker S.E."/>
            <person name="Magnuson J."/>
            <person name="LaBoissiere S."/>
            <person name="Clutterbuck A.J."/>
            <person name="Martinez D."/>
            <person name="Wogulis M."/>
            <person name="de Leon A.L."/>
            <person name="Rey M.W."/>
            <person name="Tsang A."/>
        </authorList>
    </citation>
    <scope>NUCLEOTIDE SEQUENCE [LARGE SCALE GENOMIC DNA]</scope>
    <source>
        <strain evidence="4">ATCC 38088 / NRRL 8126</strain>
    </source>
</reference>
<evidence type="ECO:0000256" key="1">
    <source>
        <dbReference type="SAM" id="MobiDB-lite"/>
    </source>
</evidence>
<feature type="domain" description="N-acetyltransferase" evidence="2">
    <location>
        <begin position="98"/>
        <end position="193"/>
    </location>
</feature>
<dbReference type="OrthoDB" id="10039976at2759"/>
<organism evidence="3 4">
    <name type="scientific">Thermothielavioides terrestris (strain ATCC 38088 / NRRL 8126)</name>
    <name type="common">Thielavia terrestris</name>
    <dbReference type="NCBI Taxonomy" id="578455"/>
    <lineage>
        <taxon>Eukaryota</taxon>
        <taxon>Fungi</taxon>
        <taxon>Dikarya</taxon>
        <taxon>Ascomycota</taxon>
        <taxon>Pezizomycotina</taxon>
        <taxon>Sordariomycetes</taxon>
        <taxon>Sordariomycetidae</taxon>
        <taxon>Sordariales</taxon>
        <taxon>Chaetomiaceae</taxon>
        <taxon>Thermothielavioides</taxon>
        <taxon>Thermothielavioides terrestris</taxon>
    </lineage>
</organism>
<keyword evidence="4" id="KW-1185">Reference proteome</keyword>
<proteinExistence type="predicted"/>
<evidence type="ECO:0000313" key="4">
    <source>
        <dbReference type="Proteomes" id="UP000008181"/>
    </source>
</evidence>
<dbReference type="EMBL" id="CP003009">
    <property type="protein sequence ID" value="AEO64189.1"/>
    <property type="molecule type" value="Genomic_DNA"/>
</dbReference>
<dbReference type="PANTHER" id="PTHR43233:SF1">
    <property type="entry name" value="FAMILY N-ACETYLTRANSFERASE, PUTATIVE (AFU_ORTHOLOGUE AFUA_6G03350)-RELATED"/>
    <property type="match status" value="1"/>
</dbReference>
<feature type="region of interest" description="Disordered" evidence="1">
    <location>
        <begin position="191"/>
        <end position="214"/>
    </location>
</feature>
<dbReference type="Pfam" id="PF00583">
    <property type="entry name" value="Acetyltransf_1"/>
    <property type="match status" value="1"/>
</dbReference>
<gene>
    <name evidence="3" type="ORF">THITE_2110065</name>
</gene>
<evidence type="ECO:0000259" key="2">
    <source>
        <dbReference type="PROSITE" id="PS51186"/>
    </source>
</evidence>
<accession>G2QRD7</accession>
<feature type="compositionally biased region" description="Basic and acidic residues" evidence="1">
    <location>
        <begin position="203"/>
        <end position="214"/>
    </location>
</feature>
<dbReference type="InterPro" id="IPR000182">
    <property type="entry name" value="GNAT_dom"/>
</dbReference>
<dbReference type="Gene3D" id="3.40.630.30">
    <property type="match status" value="1"/>
</dbReference>
<dbReference type="AlphaFoldDB" id="G2QRD7"/>
<dbReference type="HOGENOM" id="CLU_086503_2_0_1"/>
<dbReference type="InterPro" id="IPR053144">
    <property type="entry name" value="Acetyltransferase_Butenolide"/>
</dbReference>
<evidence type="ECO:0000313" key="3">
    <source>
        <dbReference type="EMBL" id="AEO64189.1"/>
    </source>
</evidence>
<sequence>MIPAADLRTWTRQVGGDTFTVSTDPSRIQLDALNAAFATDMLYWARPLPLDTLRLCVEQSLCFGLYWHVPTPGGGEGAAAAGEDARAGADHPPATAMIGLARLVTDHTTFAYLSDVYVLPAHQGRGLGRWLMQCVDEVLGSWPALRRCLLLTGTAAAARLYEETIGARDVGVSIPAGPGGRRVGGLRLLERRGNPRALGAGDGKGEGEEGKDAR</sequence>
<dbReference type="RefSeq" id="XP_003650525.1">
    <property type="nucleotide sequence ID" value="XM_003650477.1"/>
</dbReference>
<dbReference type="KEGG" id="ttt:THITE_2110065"/>
<dbReference type="GO" id="GO:0016747">
    <property type="term" value="F:acyltransferase activity, transferring groups other than amino-acyl groups"/>
    <property type="evidence" value="ECO:0007669"/>
    <property type="project" value="InterPro"/>
</dbReference>
<dbReference type="InterPro" id="IPR016181">
    <property type="entry name" value="Acyl_CoA_acyltransferase"/>
</dbReference>
<dbReference type="SUPFAM" id="SSF55729">
    <property type="entry name" value="Acyl-CoA N-acyltransferases (Nat)"/>
    <property type="match status" value="1"/>
</dbReference>
<dbReference type="GeneID" id="11523538"/>
<name>G2QRD7_THETT</name>
<dbReference type="CDD" id="cd04301">
    <property type="entry name" value="NAT_SF"/>
    <property type="match status" value="1"/>
</dbReference>
<dbReference type="PANTHER" id="PTHR43233">
    <property type="entry name" value="FAMILY N-ACETYLTRANSFERASE, PUTATIVE (AFU_ORTHOLOGUE AFUA_6G03350)-RELATED"/>
    <property type="match status" value="1"/>
</dbReference>
<protein>
    <recommendedName>
        <fullName evidence="2">N-acetyltransferase domain-containing protein</fullName>
    </recommendedName>
</protein>